<dbReference type="InterPro" id="IPR009057">
    <property type="entry name" value="Homeodomain-like_sf"/>
</dbReference>
<dbReference type="Proteomes" id="UP000199111">
    <property type="component" value="Unassembled WGS sequence"/>
</dbReference>
<evidence type="ECO:0000313" key="2">
    <source>
        <dbReference type="EMBL" id="SFK98740.1"/>
    </source>
</evidence>
<protein>
    <submittedName>
        <fullName evidence="2">Winged helix-turn helix</fullName>
    </submittedName>
</protein>
<dbReference type="RefSeq" id="WP_143121260.1">
    <property type="nucleotide sequence ID" value="NZ_FOQY01000045.1"/>
</dbReference>
<dbReference type="SUPFAM" id="SSF46689">
    <property type="entry name" value="Homeodomain-like"/>
    <property type="match status" value="1"/>
</dbReference>
<accession>A0A1I4E147</accession>
<evidence type="ECO:0000313" key="3">
    <source>
        <dbReference type="Proteomes" id="UP000199111"/>
    </source>
</evidence>
<reference evidence="3" key="1">
    <citation type="submission" date="2016-10" db="EMBL/GenBank/DDBJ databases">
        <authorList>
            <person name="Varghese N."/>
            <person name="Submissions S."/>
        </authorList>
    </citation>
    <scope>NUCLEOTIDE SEQUENCE [LARGE SCALE GENOMIC DNA]</scope>
    <source>
        <strain evidence="3">CGMCC 4.2126</strain>
    </source>
</reference>
<dbReference type="GeneID" id="300785105"/>
<dbReference type="AlphaFoldDB" id="A0A1I4E147"/>
<organism evidence="2 3">
    <name type="scientific">Streptosporangium canum</name>
    <dbReference type="NCBI Taxonomy" id="324952"/>
    <lineage>
        <taxon>Bacteria</taxon>
        <taxon>Bacillati</taxon>
        <taxon>Actinomycetota</taxon>
        <taxon>Actinomycetes</taxon>
        <taxon>Streptosporangiales</taxon>
        <taxon>Streptosporangiaceae</taxon>
        <taxon>Streptosporangium</taxon>
    </lineage>
</organism>
<dbReference type="EMBL" id="FOQY01000045">
    <property type="protein sequence ID" value="SFK98740.1"/>
    <property type="molecule type" value="Genomic_DNA"/>
</dbReference>
<feature type="region of interest" description="Disordered" evidence="1">
    <location>
        <begin position="35"/>
        <end position="110"/>
    </location>
</feature>
<proteinExistence type="predicted"/>
<gene>
    <name evidence="2" type="ORF">SAMN05216275_14526</name>
</gene>
<name>A0A1I4E147_9ACTN</name>
<evidence type="ECO:0000256" key="1">
    <source>
        <dbReference type="SAM" id="MobiDB-lite"/>
    </source>
</evidence>
<sequence length="110" mass="11642">MPRSRFSRQGLRTSAIAAKLGCHMQTVRERIGRFNAEGPAGLGDRPGAGRKPRITEVGRGKLIAPARSAPPGRPVRDEAGDPAADEESGPAEWTLDSPTATARAQGIYPL</sequence>
<keyword evidence="3" id="KW-1185">Reference proteome</keyword>
<dbReference type="Pfam" id="PF13551">
    <property type="entry name" value="HTH_29"/>
    <property type="match status" value="1"/>
</dbReference>